<name>A0A370KFZ7_9HYPH</name>
<reference evidence="2 3" key="1">
    <citation type="submission" date="2017-03" db="EMBL/GenBank/DDBJ databases">
        <title>Genome analysis of Rhizobial strains effectives or ineffectives for nitrogen fixation isolated from bean seeds.</title>
        <authorList>
            <person name="Peralta H."/>
            <person name="Aguilar-Vera A."/>
            <person name="Mora Y."/>
            <person name="Vargas-Lagunas C."/>
            <person name="Girard L."/>
            <person name="Mora J."/>
        </authorList>
    </citation>
    <scope>NUCLEOTIDE SEQUENCE [LARGE SCALE GENOMIC DNA]</scope>
    <source>
        <strain evidence="2 3">CCGM3</strain>
    </source>
</reference>
<accession>A0A370KFZ7</accession>
<dbReference type="AlphaFoldDB" id="A0A370KFZ7"/>
<evidence type="ECO:0000256" key="1">
    <source>
        <dbReference type="SAM" id="SignalP"/>
    </source>
</evidence>
<sequence length="106" mass="11185">MARTLGQLVGLIALFPMTALAAAIDPATVTCKEYNSASHQGMVDINAALYKVTRNDEKLGALSEYELGNIVDEACAAKPNSMCSTRCTDCIAGDAWRFTVVPLSGA</sequence>
<keyword evidence="1" id="KW-0732">Signal</keyword>
<dbReference type="Proteomes" id="UP000254939">
    <property type="component" value="Unassembled WGS sequence"/>
</dbReference>
<dbReference type="RefSeq" id="WP_114715508.1">
    <property type="nucleotide sequence ID" value="NZ_KZ857269.1"/>
</dbReference>
<feature type="signal peptide" evidence="1">
    <location>
        <begin position="1"/>
        <end position="21"/>
    </location>
</feature>
<feature type="chain" id="PRO_5017050609" evidence="1">
    <location>
        <begin position="22"/>
        <end position="106"/>
    </location>
</feature>
<protein>
    <submittedName>
        <fullName evidence="2">Uncharacterized protein</fullName>
    </submittedName>
</protein>
<comment type="caution">
    <text evidence="2">The sequence shown here is derived from an EMBL/GenBank/DDBJ whole genome shotgun (WGS) entry which is preliminary data.</text>
</comment>
<evidence type="ECO:0000313" key="3">
    <source>
        <dbReference type="Proteomes" id="UP000254939"/>
    </source>
</evidence>
<dbReference type="OrthoDB" id="8395194at2"/>
<dbReference type="EMBL" id="NAAC01000042">
    <property type="protein sequence ID" value="RDJ03542.1"/>
    <property type="molecule type" value="Genomic_DNA"/>
</dbReference>
<organism evidence="2 3">
    <name type="scientific">Rhizobium grahamii</name>
    <dbReference type="NCBI Taxonomy" id="1120045"/>
    <lineage>
        <taxon>Bacteria</taxon>
        <taxon>Pseudomonadati</taxon>
        <taxon>Pseudomonadota</taxon>
        <taxon>Alphaproteobacteria</taxon>
        <taxon>Hyphomicrobiales</taxon>
        <taxon>Rhizobiaceae</taxon>
        <taxon>Rhizobium/Agrobacterium group</taxon>
        <taxon>Rhizobium</taxon>
    </lineage>
</organism>
<evidence type="ECO:0000313" key="2">
    <source>
        <dbReference type="EMBL" id="RDJ03542.1"/>
    </source>
</evidence>
<gene>
    <name evidence="2" type="ORF">B5K06_29520</name>
</gene>
<proteinExistence type="predicted"/>